<dbReference type="InterPro" id="IPR025285">
    <property type="entry name" value="DUF4145"/>
</dbReference>
<dbReference type="Proteomes" id="UP001227386">
    <property type="component" value="Chromosome"/>
</dbReference>
<organism evidence="2 3">
    <name type="scientific">Pseudomonas viciae</name>
    <dbReference type="NCBI Taxonomy" id="2505979"/>
    <lineage>
        <taxon>Bacteria</taxon>
        <taxon>Pseudomonadati</taxon>
        <taxon>Pseudomonadota</taxon>
        <taxon>Gammaproteobacteria</taxon>
        <taxon>Pseudomonadales</taxon>
        <taxon>Pseudomonadaceae</taxon>
        <taxon>Pseudomonas</taxon>
    </lineage>
</organism>
<feature type="domain" description="DUF4145" evidence="1">
    <location>
        <begin position="112"/>
        <end position="188"/>
    </location>
</feature>
<keyword evidence="3" id="KW-1185">Reference proteome</keyword>
<dbReference type="RefSeq" id="WP_280944283.1">
    <property type="nucleotide sequence ID" value="NZ_CP123771.1"/>
</dbReference>
<evidence type="ECO:0000313" key="3">
    <source>
        <dbReference type="Proteomes" id="UP001227386"/>
    </source>
</evidence>
<proteinExistence type="predicted"/>
<sequence>MSVKGLKSLCSKCKIKTNHTVHSEHKEEGDPSEYHYVHRHQIVKCNGCDTLSFRRVFVDYENAWPNGEDEWEIPTDIDIYPPISVANIEGHYLPMIVGSIYSETCDAYAQGSLTLAGIGLRTTIEAICNDQDVPGKELSTRITNLALKGLISKKDSTRLHAIRFMGNDAAHDIKKPSKSHLDAALIIVEHLLTTVYILDQETRELDGVVVEYEVFEKLLTSKLAGFKVGDSFPISKYLGKDVRKINGSTKKFEDELNRRIGKKEYAFFSMGVKAKFQGSKEELQHYTLNCSPFPILPPASVPPAPKK</sequence>
<evidence type="ECO:0000259" key="1">
    <source>
        <dbReference type="Pfam" id="PF13643"/>
    </source>
</evidence>
<protein>
    <submittedName>
        <fullName evidence="2">DUF4145 domain-containing protein</fullName>
    </submittedName>
</protein>
<accession>A0ABY8P9I8</accession>
<evidence type="ECO:0000313" key="2">
    <source>
        <dbReference type="EMBL" id="WGO91851.1"/>
    </source>
</evidence>
<dbReference type="Pfam" id="PF13643">
    <property type="entry name" value="DUF4145"/>
    <property type="match status" value="1"/>
</dbReference>
<name>A0ABY8P9I8_9PSED</name>
<dbReference type="EMBL" id="CP123771">
    <property type="protein sequence ID" value="WGO91851.1"/>
    <property type="molecule type" value="Genomic_DNA"/>
</dbReference>
<reference evidence="2 3" key="1">
    <citation type="journal article" date="2012" name="Appl. Soil Ecol.">
        <title>Isolation and characterization of new plant growth-promoting bacterial endophytes.</title>
        <authorList>
            <person name="Rashid S."/>
            <person name="Charles T.C."/>
            <person name="Glick B.R."/>
        </authorList>
    </citation>
    <scope>NUCLEOTIDE SEQUENCE [LARGE SCALE GENOMIC DNA]</scope>
    <source>
        <strain evidence="2 3">YsS1</strain>
    </source>
</reference>
<gene>
    <name evidence="2" type="ORF">QCD61_19335</name>
</gene>